<feature type="region of interest" description="Disordered" evidence="1">
    <location>
        <begin position="94"/>
        <end position="133"/>
    </location>
</feature>
<evidence type="ECO:0000313" key="2">
    <source>
        <dbReference type="EMBL" id="KXH69329.1"/>
    </source>
</evidence>
<keyword evidence="3" id="KW-1185">Reference proteome</keyword>
<accession>A0A135V992</accession>
<gene>
    <name evidence="2" type="ORF">CSAL01_13731</name>
</gene>
<dbReference type="AlphaFoldDB" id="A0A135V992"/>
<dbReference type="Proteomes" id="UP000070121">
    <property type="component" value="Unassembled WGS sequence"/>
</dbReference>
<organism evidence="2 3">
    <name type="scientific">Colletotrichum salicis</name>
    <dbReference type="NCBI Taxonomy" id="1209931"/>
    <lineage>
        <taxon>Eukaryota</taxon>
        <taxon>Fungi</taxon>
        <taxon>Dikarya</taxon>
        <taxon>Ascomycota</taxon>
        <taxon>Pezizomycotina</taxon>
        <taxon>Sordariomycetes</taxon>
        <taxon>Hypocreomycetidae</taxon>
        <taxon>Glomerellales</taxon>
        <taxon>Glomerellaceae</taxon>
        <taxon>Colletotrichum</taxon>
        <taxon>Colletotrichum acutatum species complex</taxon>
    </lineage>
</organism>
<evidence type="ECO:0000313" key="3">
    <source>
        <dbReference type="Proteomes" id="UP000070121"/>
    </source>
</evidence>
<reference evidence="2 3" key="1">
    <citation type="submission" date="2014-02" db="EMBL/GenBank/DDBJ databases">
        <title>The genome sequence of Colletotrichum salicis CBS 607.94.</title>
        <authorList>
            <person name="Baroncelli R."/>
            <person name="Thon M.R."/>
        </authorList>
    </citation>
    <scope>NUCLEOTIDE SEQUENCE [LARGE SCALE GENOMIC DNA]</scope>
    <source>
        <strain evidence="2 3">CBS 607.94</strain>
    </source>
</reference>
<proteinExistence type="predicted"/>
<name>A0A135V992_9PEZI</name>
<comment type="caution">
    <text evidence="2">The sequence shown here is derived from an EMBL/GenBank/DDBJ whole genome shotgun (WGS) entry which is preliminary data.</text>
</comment>
<dbReference type="EMBL" id="JFFI01000128">
    <property type="protein sequence ID" value="KXH69329.1"/>
    <property type="molecule type" value="Genomic_DNA"/>
</dbReference>
<evidence type="ECO:0000256" key="1">
    <source>
        <dbReference type="SAM" id="MobiDB-lite"/>
    </source>
</evidence>
<sequence>VRTYQLAHSPAERTLVPTYAKTATPAATPAPPAIAPSAPSAQAVPLALPAYKPGVLTDSATPEQPLGVPLNTRRFYIHIPTDNAIVLNKEPELPARPACAGSTSLPPGPPAEDLEPVHDKDASPRAHYHRRRR</sequence>
<feature type="compositionally biased region" description="Basic and acidic residues" evidence="1">
    <location>
        <begin position="115"/>
        <end position="124"/>
    </location>
</feature>
<feature type="non-terminal residue" evidence="2">
    <location>
        <position position="1"/>
    </location>
</feature>
<protein>
    <submittedName>
        <fullName evidence="2">Uncharacterized protein</fullName>
    </submittedName>
</protein>